<dbReference type="InterPro" id="IPR036291">
    <property type="entry name" value="NAD(P)-bd_dom_sf"/>
</dbReference>
<dbReference type="SUPFAM" id="SSF51735">
    <property type="entry name" value="NAD(P)-binding Rossmann-fold domains"/>
    <property type="match status" value="1"/>
</dbReference>
<dbReference type="GO" id="GO:0032259">
    <property type="term" value="P:methylation"/>
    <property type="evidence" value="ECO:0007669"/>
    <property type="project" value="UniProtKB-KW"/>
</dbReference>
<evidence type="ECO:0000256" key="3">
    <source>
        <dbReference type="ARBA" id="ARBA00022679"/>
    </source>
</evidence>
<evidence type="ECO:0000256" key="4">
    <source>
        <dbReference type="ARBA" id="ARBA00022691"/>
    </source>
</evidence>
<dbReference type="EMBL" id="JAVREI010000006">
    <property type="protein sequence ID" value="MDT0276405.1"/>
    <property type="molecule type" value="Genomic_DNA"/>
</dbReference>
<dbReference type="Proteomes" id="UP001183222">
    <property type="component" value="Unassembled WGS sequence"/>
</dbReference>
<sequence length="413" mass="41567">MSTPSLPHPSAPLHPVDLHLDGRRVVVVGGGATAYRAAVGLLDAGAEVTVVSPAVVPALESLAGSGALTWLLRPYAPGDLEAAWYAVTATGDPAVDGSVAAEAERSRVFCTRAGAAETSSACPVPADVEEGTPAGAAGRVVLVGGGPGDPGLITVRGRQALSEADVVVVDNLGPRSLLAGLRSDVEIVDASKLPRGRAMPQEEINAVLVSRALAGKRVVRLKGGDPFVFGRGMEEVLACAAAGVPVDVVPGVTSAVGVPGIAGIPVTHRGLTHEFVVVSGHLPPGHPQSLVDWSAIGRLRGTVVVLMGVETAPAIARALVEHGRAPDTPVAVVVEGTTGRERTLRTTLAALGTTLVEHSVRPPAVWVVGAVVALADPAGSAAPARAGQSVTSTRSMTKTSVDPPGIGPRSSSP</sequence>
<dbReference type="InterPro" id="IPR012409">
    <property type="entry name" value="Sirohaem_synth"/>
</dbReference>
<dbReference type="InterPro" id="IPR000878">
    <property type="entry name" value="4pyrrol_Mease"/>
</dbReference>
<keyword evidence="9" id="KW-1185">Reference proteome</keyword>
<feature type="region of interest" description="Disordered" evidence="6">
    <location>
        <begin position="381"/>
        <end position="413"/>
    </location>
</feature>
<dbReference type="PANTHER" id="PTHR45790">
    <property type="entry name" value="SIROHEME SYNTHASE-RELATED"/>
    <property type="match status" value="1"/>
</dbReference>
<evidence type="ECO:0000259" key="7">
    <source>
        <dbReference type="Pfam" id="PF00590"/>
    </source>
</evidence>
<dbReference type="RefSeq" id="WP_311345223.1">
    <property type="nucleotide sequence ID" value="NZ_JAVREI010000006.1"/>
</dbReference>
<dbReference type="Gene3D" id="3.30.950.10">
    <property type="entry name" value="Methyltransferase, Cobalt-precorrin-4 Transmethylase, Domain 2"/>
    <property type="match status" value="1"/>
</dbReference>
<evidence type="ECO:0000256" key="2">
    <source>
        <dbReference type="ARBA" id="ARBA00022603"/>
    </source>
</evidence>
<keyword evidence="4" id="KW-0949">S-adenosyl-L-methionine</keyword>
<dbReference type="InterPro" id="IPR050161">
    <property type="entry name" value="Siro_Cobalamin_biosynth"/>
</dbReference>
<dbReference type="NCBIfam" id="NF004790">
    <property type="entry name" value="PRK06136.1"/>
    <property type="match status" value="1"/>
</dbReference>
<dbReference type="PANTHER" id="PTHR45790:SF3">
    <property type="entry name" value="S-ADENOSYL-L-METHIONINE-DEPENDENT UROPORPHYRINOGEN III METHYLTRANSFERASE, CHLOROPLASTIC"/>
    <property type="match status" value="1"/>
</dbReference>
<feature type="domain" description="Tetrapyrrole methylase" evidence="7">
    <location>
        <begin position="139"/>
        <end position="351"/>
    </location>
</feature>
<evidence type="ECO:0000256" key="5">
    <source>
        <dbReference type="ARBA" id="ARBA00023244"/>
    </source>
</evidence>
<dbReference type="Pfam" id="PF13241">
    <property type="entry name" value="NAD_binding_7"/>
    <property type="match status" value="1"/>
</dbReference>
<dbReference type="CDD" id="cd11642">
    <property type="entry name" value="SUMT"/>
    <property type="match status" value="1"/>
</dbReference>
<dbReference type="Gene3D" id="3.40.50.720">
    <property type="entry name" value="NAD(P)-binding Rossmann-like Domain"/>
    <property type="match status" value="1"/>
</dbReference>
<dbReference type="PIRSF" id="PIRSF036426">
    <property type="entry name" value="Sirohaem_synth"/>
    <property type="match status" value="1"/>
</dbReference>
<dbReference type="InterPro" id="IPR014777">
    <property type="entry name" value="4pyrrole_Mease_sub1"/>
</dbReference>
<evidence type="ECO:0000313" key="8">
    <source>
        <dbReference type="EMBL" id="MDT0276405.1"/>
    </source>
</evidence>
<dbReference type="InterPro" id="IPR035996">
    <property type="entry name" value="4pyrrol_Methylase_sf"/>
</dbReference>
<keyword evidence="2 8" id="KW-0489">Methyltransferase</keyword>
<protein>
    <recommendedName>
        <fullName evidence="1">uroporphyrinogen-III C-methyltransferase</fullName>
        <ecNumber evidence="1">2.1.1.107</ecNumber>
    </recommendedName>
</protein>
<proteinExistence type="predicted"/>
<dbReference type="GO" id="GO:0004851">
    <property type="term" value="F:uroporphyrin-III C-methyltransferase activity"/>
    <property type="evidence" value="ECO:0007669"/>
    <property type="project" value="UniProtKB-EC"/>
</dbReference>
<keyword evidence="3 8" id="KW-0808">Transferase</keyword>
<evidence type="ECO:0000313" key="9">
    <source>
        <dbReference type="Proteomes" id="UP001183222"/>
    </source>
</evidence>
<dbReference type="SUPFAM" id="SSF53790">
    <property type="entry name" value="Tetrapyrrole methylase"/>
    <property type="match status" value="1"/>
</dbReference>
<comment type="caution">
    <text evidence="8">The sequence shown here is derived from an EMBL/GenBank/DDBJ whole genome shotgun (WGS) entry which is preliminary data.</text>
</comment>
<dbReference type="Gene3D" id="3.40.1010.10">
    <property type="entry name" value="Cobalt-precorrin-4 Transmethylase, Domain 1"/>
    <property type="match status" value="1"/>
</dbReference>
<organism evidence="8 9">
    <name type="scientific">Blastococcus goldschmidtiae</name>
    <dbReference type="NCBI Taxonomy" id="3075546"/>
    <lineage>
        <taxon>Bacteria</taxon>
        <taxon>Bacillati</taxon>
        <taxon>Actinomycetota</taxon>
        <taxon>Actinomycetes</taxon>
        <taxon>Geodermatophilales</taxon>
        <taxon>Geodermatophilaceae</taxon>
        <taxon>Blastococcus</taxon>
    </lineage>
</organism>
<keyword evidence="5" id="KW-0627">Porphyrin biosynthesis</keyword>
<dbReference type="InterPro" id="IPR014776">
    <property type="entry name" value="4pyrrole_Mease_sub2"/>
</dbReference>
<dbReference type="InterPro" id="IPR006366">
    <property type="entry name" value="CobA/CysG_C"/>
</dbReference>
<dbReference type="Pfam" id="PF00590">
    <property type="entry name" value="TP_methylase"/>
    <property type="match status" value="1"/>
</dbReference>
<dbReference type="EC" id="2.1.1.107" evidence="1"/>
<evidence type="ECO:0000256" key="1">
    <source>
        <dbReference type="ARBA" id="ARBA00012162"/>
    </source>
</evidence>
<name>A0ABU2K890_9ACTN</name>
<evidence type="ECO:0000256" key="6">
    <source>
        <dbReference type="SAM" id="MobiDB-lite"/>
    </source>
</evidence>
<gene>
    <name evidence="8" type="primary">cobA</name>
    <name evidence="8" type="ORF">RM425_10895</name>
</gene>
<reference evidence="9" key="1">
    <citation type="submission" date="2023-07" db="EMBL/GenBank/DDBJ databases">
        <title>30 novel species of actinomycetes from the DSMZ collection.</title>
        <authorList>
            <person name="Nouioui I."/>
        </authorList>
    </citation>
    <scope>NUCLEOTIDE SEQUENCE [LARGE SCALE GENOMIC DNA]</scope>
    <source>
        <strain evidence="9">DSM 46792</strain>
    </source>
</reference>
<dbReference type="NCBIfam" id="TIGR01469">
    <property type="entry name" value="cobA_cysG_Cterm"/>
    <property type="match status" value="1"/>
</dbReference>
<feature type="compositionally biased region" description="Polar residues" evidence="6">
    <location>
        <begin position="388"/>
        <end position="400"/>
    </location>
</feature>
<accession>A0ABU2K890</accession>